<keyword evidence="9" id="KW-0472">Membrane</keyword>
<keyword evidence="3" id="KW-0597">Phosphoprotein</keyword>
<dbReference type="SMART" id="SM00388">
    <property type="entry name" value="HisKA"/>
    <property type="match status" value="1"/>
</dbReference>
<dbReference type="PRINTS" id="PR00344">
    <property type="entry name" value="BCTRLSENSOR"/>
</dbReference>
<feature type="transmembrane region" description="Helical" evidence="9">
    <location>
        <begin position="16"/>
        <end position="34"/>
    </location>
</feature>
<feature type="transmembrane region" description="Helical" evidence="9">
    <location>
        <begin position="203"/>
        <end position="227"/>
    </location>
</feature>
<gene>
    <name evidence="11" type="primary">barA</name>
    <name evidence="11" type="ORF">R28058_14101</name>
</gene>
<dbReference type="InterPro" id="IPR036890">
    <property type="entry name" value="HATPase_C_sf"/>
</dbReference>
<evidence type="ECO:0000259" key="10">
    <source>
        <dbReference type="PROSITE" id="PS50109"/>
    </source>
</evidence>
<evidence type="ECO:0000256" key="8">
    <source>
        <dbReference type="ARBA" id="ARBA00023012"/>
    </source>
</evidence>
<dbReference type="SUPFAM" id="SSF47384">
    <property type="entry name" value="Homodimeric domain of signal transducing histidine kinase"/>
    <property type="match status" value="1"/>
</dbReference>
<dbReference type="Pfam" id="PF02518">
    <property type="entry name" value="HATPase_c"/>
    <property type="match status" value="1"/>
</dbReference>
<feature type="transmembrane region" description="Helical" evidence="9">
    <location>
        <begin position="81"/>
        <end position="101"/>
    </location>
</feature>
<dbReference type="CDD" id="cd00082">
    <property type="entry name" value="HisKA"/>
    <property type="match status" value="1"/>
</dbReference>
<dbReference type="EC" id="2.7.13.3" evidence="2"/>
<dbReference type="Proteomes" id="UP000049127">
    <property type="component" value="Unassembled WGS sequence"/>
</dbReference>
<protein>
    <recommendedName>
        <fullName evidence="2">histidine kinase</fullName>
        <ecNumber evidence="2">2.7.13.3</ecNumber>
    </recommendedName>
</protein>
<feature type="transmembrane region" description="Helical" evidence="9">
    <location>
        <begin position="143"/>
        <end position="159"/>
    </location>
</feature>
<dbReference type="GO" id="GO:0005524">
    <property type="term" value="F:ATP binding"/>
    <property type="evidence" value="ECO:0007669"/>
    <property type="project" value="UniProtKB-KW"/>
</dbReference>
<dbReference type="AlphaFoldDB" id="A0A0C7G9N1"/>
<evidence type="ECO:0000313" key="12">
    <source>
        <dbReference type="Proteomes" id="UP000049127"/>
    </source>
</evidence>
<keyword evidence="5" id="KW-0547">Nucleotide-binding</keyword>
<dbReference type="GO" id="GO:0000155">
    <property type="term" value="F:phosphorelay sensor kinase activity"/>
    <property type="evidence" value="ECO:0007669"/>
    <property type="project" value="InterPro"/>
</dbReference>
<evidence type="ECO:0000313" key="11">
    <source>
        <dbReference type="EMBL" id="CEQ03677.1"/>
    </source>
</evidence>
<dbReference type="SMART" id="SM00387">
    <property type="entry name" value="HATPase_c"/>
    <property type="match status" value="1"/>
</dbReference>
<dbReference type="InterPro" id="IPR036097">
    <property type="entry name" value="HisK_dim/P_sf"/>
</dbReference>
<dbReference type="InterPro" id="IPR003661">
    <property type="entry name" value="HisK_dim/P_dom"/>
</dbReference>
<sequence>MGDVNIFENIKEQKRIDIIIILIISIFILGGYVFRLIELISPQPIFELTNDDFVRIFSVILSMLGVLSCLLCYSSNKKEELFIMFLMYTMFFLDICTSNLLNYSHPNLDEYHAIITSFVRVSIVYIAVSNLESLKKLIINNKIKSFLIVSLITFISIYIEYKYMYPYNENIIRFYKGYNIFLAIVYIIIAFRFFKKSFNKKEYIYSVIGSSALMFSIKSIYDFFYIINPTKEIGLTSTSTIFLGFIIFILGLFIELSRSIKINKILDGQRSLFIKIIDENKHSNIIICDENYKIEYKNAKTIENMGKNHYFKDLDIEIGKKFDISKIYKENLNIKEIEYEMSRYGCYSKDIYIKDIDKILDISIQTFEINNKKYKVLSIKDVSEKYELEKALLKYERIKQEEKVKNEFFSNISHELKTPLNIIYSANQLLSVSVEKSNFKEIYIKYKDCLDINCKRMLRLIDNIVDITKLDVGFKCPEFDNYNIVKIVEDMTLSVVSYANVKGIEVLFDTDVEELDIKCDPDMIERIVLNLLSNAIKFSEEGSSILVEIFSNKTWVGIKVKDNGIGIPVGIQDKIFDRFVQGDKSMRRKKEGSGIGLSLVKSLVELMDGKIYLESDGKSGTEFTVLLPNKLITEEEKIVHKDYHVDLQRIKLELSDIYELYHDEYVK</sequence>
<dbReference type="InterPro" id="IPR005467">
    <property type="entry name" value="His_kinase_dom"/>
</dbReference>
<feature type="transmembrane region" description="Helical" evidence="9">
    <location>
        <begin position="54"/>
        <end position="74"/>
    </location>
</feature>
<evidence type="ECO:0000256" key="1">
    <source>
        <dbReference type="ARBA" id="ARBA00000085"/>
    </source>
</evidence>
<dbReference type="FunFam" id="3.30.565.10:FF:000037">
    <property type="entry name" value="Hybrid sensor histidine kinase/response regulator"/>
    <property type="match status" value="1"/>
</dbReference>
<dbReference type="RefSeq" id="WP_055341931.1">
    <property type="nucleotide sequence ID" value="NZ_CDNI01000003.1"/>
</dbReference>
<reference evidence="11 12" key="1">
    <citation type="submission" date="2015-01" db="EMBL/GenBank/DDBJ databases">
        <authorList>
            <person name="Aslett A.Martin."/>
            <person name="De Silva Nishadi"/>
        </authorList>
    </citation>
    <scope>NUCLEOTIDE SEQUENCE [LARGE SCALE GENOMIC DNA]</scope>
    <source>
        <strain evidence="11 12">R28058</strain>
    </source>
</reference>
<evidence type="ECO:0000256" key="9">
    <source>
        <dbReference type="SAM" id="Phobius"/>
    </source>
</evidence>
<dbReference type="PANTHER" id="PTHR43547">
    <property type="entry name" value="TWO-COMPONENT HISTIDINE KINASE"/>
    <property type="match status" value="1"/>
</dbReference>
<comment type="catalytic activity">
    <reaction evidence="1">
        <text>ATP + protein L-histidine = ADP + protein N-phospho-L-histidine.</text>
        <dbReference type="EC" id="2.7.13.3"/>
    </reaction>
</comment>
<keyword evidence="8" id="KW-0902">Two-component regulatory system</keyword>
<accession>A0A0C7G9N1</accession>
<evidence type="ECO:0000256" key="5">
    <source>
        <dbReference type="ARBA" id="ARBA00022741"/>
    </source>
</evidence>
<evidence type="ECO:0000256" key="3">
    <source>
        <dbReference type="ARBA" id="ARBA00022553"/>
    </source>
</evidence>
<evidence type="ECO:0000256" key="7">
    <source>
        <dbReference type="ARBA" id="ARBA00022840"/>
    </source>
</evidence>
<feature type="transmembrane region" description="Helical" evidence="9">
    <location>
        <begin position="233"/>
        <end position="254"/>
    </location>
</feature>
<keyword evidence="4 11" id="KW-0808">Transferase</keyword>
<keyword evidence="6 11" id="KW-0418">Kinase</keyword>
<dbReference type="SUPFAM" id="SSF55874">
    <property type="entry name" value="ATPase domain of HSP90 chaperone/DNA topoisomerase II/histidine kinase"/>
    <property type="match status" value="1"/>
</dbReference>
<evidence type="ECO:0000256" key="6">
    <source>
        <dbReference type="ARBA" id="ARBA00022777"/>
    </source>
</evidence>
<dbReference type="OrthoDB" id="1745769at2"/>
<dbReference type="PROSITE" id="PS50109">
    <property type="entry name" value="HIS_KIN"/>
    <property type="match status" value="1"/>
</dbReference>
<dbReference type="Gene3D" id="3.30.565.10">
    <property type="entry name" value="Histidine kinase-like ATPase, C-terminal domain"/>
    <property type="match status" value="1"/>
</dbReference>
<evidence type="ECO:0000256" key="2">
    <source>
        <dbReference type="ARBA" id="ARBA00012438"/>
    </source>
</evidence>
<dbReference type="EMBL" id="CEKZ01000003">
    <property type="protein sequence ID" value="CEQ03677.1"/>
    <property type="molecule type" value="Genomic_DNA"/>
</dbReference>
<dbReference type="InterPro" id="IPR004358">
    <property type="entry name" value="Sig_transdc_His_kin-like_C"/>
</dbReference>
<dbReference type="PANTHER" id="PTHR43547:SF2">
    <property type="entry name" value="HYBRID SIGNAL TRANSDUCTION HISTIDINE KINASE C"/>
    <property type="match status" value="1"/>
</dbReference>
<proteinExistence type="predicted"/>
<keyword evidence="7" id="KW-0067">ATP-binding</keyword>
<dbReference type="InterPro" id="IPR003594">
    <property type="entry name" value="HATPase_dom"/>
</dbReference>
<keyword evidence="9" id="KW-1133">Transmembrane helix</keyword>
<name>A0A0C7G9N1_PARSO</name>
<feature type="transmembrane region" description="Helical" evidence="9">
    <location>
        <begin position="171"/>
        <end position="191"/>
    </location>
</feature>
<feature type="domain" description="Histidine kinase" evidence="10">
    <location>
        <begin position="411"/>
        <end position="631"/>
    </location>
</feature>
<evidence type="ECO:0000256" key="4">
    <source>
        <dbReference type="ARBA" id="ARBA00022679"/>
    </source>
</evidence>
<dbReference type="Pfam" id="PF00512">
    <property type="entry name" value="HisKA"/>
    <property type="match status" value="1"/>
</dbReference>
<keyword evidence="9" id="KW-0812">Transmembrane</keyword>
<dbReference type="Gene3D" id="1.10.287.130">
    <property type="match status" value="1"/>
</dbReference>
<organism evidence="11 12">
    <name type="scientific">Paraclostridium sordellii</name>
    <name type="common">Clostridium sordellii</name>
    <dbReference type="NCBI Taxonomy" id="1505"/>
    <lineage>
        <taxon>Bacteria</taxon>
        <taxon>Bacillati</taxon>
        <taxon>Bacillota</taxon>
        <taxon>Clostridia</taxon>
        <taxon>Peptostreptococcales</taxon>
        <taxon>Peptostreptococcaceae</taxon>
        <taxon>Paraclostridium</taxon>
    </lineage>
</organism>